<keyword evidence="3" id="KW-1185">Reference proteome</keyword>
<evidence type="ECO:0000313" key="2">
    <source>
        <dbReference type="EMBL" id="GJT95266.1"/>
    </source>
</evidence>
<evidence type="ECO:0000313" key="3">
    <source>
        <dbReference type="Proteomes" id="UP001151760"/>
    </source>
</evidence>
<dbReference type="EMBL" id="BQNB010020372">
    <property type="protein sequence ID" value="GJT95266.1"/>
    <property type="molecule type" value="Genomic_DNA"/>
</dbReference>
<reference evidence="2" key="1">
    <citation type="journal article" date="2022" name="Int. J. Mol. Sci.">
        <title>Draft Genome of Tanacetum Coccineum: Genomic Comparison of Closely Related Tanacetum-Family Plants.</title>
        <authorList>
            <person name="Yamashiro T."/>
            <person name="Shiraishi A."/>
            <person name="Nakayama K."/>
            <person name="Satake H."/>
        </authorList>
    </citation>
    <scope>NUCLEOTIDE SEQUENCE</scope>
</reference>
<comment type="caution">
    <text evidence="2">The sequence shown here is derived from an EMBL/GenBank/DDBJ whole genome shotgun (WGS) entry which is preliminary data.</text>
</comment>
<organism evidence="2 3">
    <name type="scientific">Tanacetum coccineum</name>
    <dbReference type="NCBI Taxonomy" id="301880"/>
    <lineage>
        <taxon>Eukaryota</taxon>
        <taxon>Viridiplantae</taxon>
        <taxon>Streptophyta</taxon>
        <taxon>Embryophyta</taxon>
        <taxon>Tracheophyta</taxon>
        <taxon>Spermatophyta</taxon>
        <taxon>Magnoliopsida</taxon>
        <taxon>eudicotyledons</taxon>
        <taxon>Gunneridae</taxon>
        <taxon>Pentapetalae</taxon>
        <taxon>asterids</taxon>
        <taxon>campanulids</taxon>
        <taxon>Asterales</taxon>
        <taxon>Asteraceae</taxon>
        <taxon>Asteroideae</taxon>
        <taxon>Anthemideae</taxon>
        <taxon>Anthemidinae</taxon>
        <taxon>Tanacetum</taxon>
    </lineage>
</organism>
<gene>
    <name evidence="2" type="ORF">Tco_1090784</name>
</gene>
<sequence>MTESPLMDSSFAIPVFSLRDDPIACLNKAMTFLTAVASSRGDKVKVILVLGLRVMLLALGETILSRQARVAKRYNCQVLAEAQEAGQILDEEQLTFLADLGVPDGTSTETYLNDMVRQGVLEMQDFEQPPAVDFIDNEIHSDSNIIPYSQYLQETQQENVQEYEKANKEQTNESVTAELERYKERVKTFEQRLNIDLSSREKIIDSQIDDMTKEKLALKEQVDLNRLTKDFGKRFTPQQELLAEQAFWLRMSDPTSKPSDALPVKIEVPKELPKISLVNESLKKLKFHLAKFDNVVKIRTTPNARNRRDLLNEIMEVKTVFDQMTAAVSTSLVD</sequence>
<dbReference type="Proteomes" id="UP001151760">
    <property type="component" value="Unassembled WGS sequence"/>
</dbReference>
<protein>
    <submittedName>
        <fullName evidence="2">Uncharacterized protein</fullName>
    </submittedName>
</protein>
<accession>A0ABQ5I580</accession>
<reference evidence="2" key="2">
    <citation type="submission" date="2022-01" db="EMBL/GenBank/DDBJ databases">
        <authorList>
            <person name="Yamashiro T."/>
            <person name="Shiraishi A."/>
            <person name="Satake H."/>
            <person name="Nakayama K."/>
        </authorList>
    </citation>
    <scope>NUCLEOTIDE SEQUENCE</scope>
</reference>
<proteinExistence type="predicted"/>
<feature type="coiled-coil region" evidence="1">
    <location>
        <begin position="152"/>
        <end position="192"/>
    </location>
</feature>
<keyword evidence="1" id="KW-0175">Coiled coil</keyword>
<name>A0ABQ5I580_9ASTR</name>
<evidence type="ECO:0000256" key="1">
    <source>
        <dbReference type="SAM" id="Coils"/>
    </source>
</evidence>